<name>A0ABU1ZUH4_9CORY</name>
<dbReference type="Proteomes" id="UP001180840">
    <property type="component" value="Unassembled WGS sequence"/>
</dbReference>
<protein>
    <recommendedName>
        <fullName evidence="4">Secreted protein</fullName>
    </recommendedName>
</protein>
<evidence type="ECO:0000256" key="1">
    <source>
        <dbReference type="SAM" id="Phobius"/>
    </source>
</evidence>
<keyword evidence="1" id="KW-0472">Membrane</keyword>
<accession>A0ABU1ZUH4</accession>
<dbReference type="RefSeq" id="WP_290197514.1">
    <property type="nucleotide sequence ID" value="NZ_CP047654.1"/>
</dbReference>
<organism evidence="2 3">
    <name type="scientific">Corynebacterium guangdongense</name>
    <dbReference type="NCBI Taxonomy" id="1783348"/>
    <lineage>
        <taxon>Bacteria</taxon>
        <taxon>Bacillati</taxon>
        <taxon>Actinomycetota</taxon>
        <taxon>Actinomycetes</taxon>
        <taxon>Mycobacteriales</taxon>
        <taxon>Corynebacteriaceae</taxon>
        <taxon>Corynebacterium</taxon>
    </lineage>
</organism>
<dbReference type="EMBL" id="JAVDXZ010000001">
    <property type="protein sequence ID" value="MDR7328579.1"/>
    <property type="molecule type" value="Genomic_DNA"/>
</dbReference>
<gene>
    <name evidence="2" type="ORF">J2S39_000255</name>
</gene>
<evidence type="ECO:0000313" key="2">
    <source>
        <dbReference type="EMBL" id="MDR7328579.1"/>
    </source>
</evidence>
<reference evidence="2" key="1">
    <citation type="submission" date="2023-07" db="EMBL/GenBank/DDBJ databases">
        <title>Sequencing the genomes of 1000 actinobacteria strains.</title>
        <authorList>
            <person name="Klenk H.-P."/>
        </authorList>
    </citation>
    <scope>NUCLEOTIDE SEQUENCE</scope>
    <source>
        <strain evidence="2">DSM 107476</strain>
    </source>
</reference>
<sequence>MKLNSTAKYVIAVIAVVWVILLAVMVALSAQRPGETVSGGLEKATAAFDDANLSASMVRAGDVYGDDFGAGLIVCPGVTEAEVGQGLGVDASSMGLDGGAVPEGTNYVLLVSQDGSTQADAISQDSVNLCTVPTNAIYPDMFIPLTKTADGGWELPAA</sequence>
<keyword evidence="1" id="KW-1133">Transmembrane helix</keyword>
<keyword evidence="1" id="KW-0812">Transmembrane</keyword>
<keyword evidence="3" id="KW-1185">Reference proteome</keyword>
<comment type="caution">
    <text evidence="2">The sequence shown here is derived from an EMBL/GenBank/DDBJ whole genome shotgun (WGS) entry which is preliminary data.</text>
</comment>
<proteinExistence type="predicted"/>
<feature type="transmembrane region" description="Helical" evidence="1">
    <location>
        <begin position="6"/>
        <end position="28"/>
    </location>
</feature>
<evidence type="ECO:0008006" key="4">
    <source>
        <dbReference type="Google" id="ProtNLM"/>
    </source>
</evidence>
<evidence type="ECO:0000313" key="3">
    <source>
        <dbReference type="Proteomes" id="UP001180840"/>
    </source>
</evidence>